<dbReference type="GO" id="GO:0004722">
    <property type="term" value="F:protein serine/threonine phosphatase activity"/>
    <property type="evidence" value="ECO:0007669"/>
    <property type="project" value="UniProtKB-EC"/>
</dbReference>
<dbReference type="EMBL" id="PQSP01000003">
    <property type="protein sequence ID" value="RUS66767.1"/>
    <property type="molecule type" value="Genomic_DNA"/>
</dbReference>
<dbReference type="Gene3D" id="3.60.21.10">
    <property type="match status" value="1"/>
</dbReference>
<dbReference type="GO" id="GO:0008803">
    <property type="term" value="F:bis(5'-nucleosyl)-tetraphosphatase (symmetrical) activity"/>
    <property type="evidence" value="ECO:0007669"/>
    <property type="project" value="TreeGrafter"/>
</dbReference>
<evidence type="ECO:0000313" key="3">
    <source>
        <dbReference type="Proteomes" id="UP000286947"/>
    </source>
</evidence>
<dbReference type="PANTHER" id="PTHR42850">
    <property type="entry name" value="METALLOPHOSPHOESTERASE"/>
    <property type="match status" value="1"/>
</dbReference>
<dbReference type="EC" id="3.1.3.16" evidence="2"/>
<dbReference type="InterPro" id="IPR050126">
    <property type="entry name" value="Ap4A_hydrolase"/>
</dbReference>
<dbReference type="OrthoDB" id="5296354at2"/>
<dbReference type="Pfam" id="PF00149">
    <property type="entry name" value="Metallophos"/>
    <property type="match status" value="1"/>
</dbReference>
<dbReference type="GO" id="GO:0005737">
    <property type="term" value="C:cytoplasm"/>
    <property type="evidence" value="ECO:0007669"/>
    <property type="project" value="TreeGrafter"/>
</dbReference>
<dbReference type="InterPro" id="IPR004843">
    <property type="entry name" value="Calcineurin-like_PHP"/>
</dbReference>
<protein>
    <submittedName>
        <fullName evidence="2">Serine/threonine-protein phosphatase 2</fullName>
        <ecNumber evidence="2">3.1.3.16</ecNumber>
    </submittedName>
</protein>
<name>A0A433SDF4_9BURK</name>
<keyword evidence="2" id="KW-0378">Hydrolase</keyword>
<evidence type="ECO:0000259" key="1">
    <source>
        <dbReference type="Pfam" id="PF00149"/>
    </source>
</evidence>
<evidence type="ECO:0000313" key="2">
    <source>
        <dbReference type="EMBL" id="RUS66767.1"/>
    </source>
</evidence>
<dbReference type="RefSeq" id="WP_126979775.1">
    <property type="nucleotide sequence ID" value="NZ_PQSP01000003.1"/>
</dbReference>
<keyword evidence="3" id="KW-1185">Reference proteome</keyword>
<dbReference type="GO" id="GO:0110154">
    <property type="term" value="P:RNA decapping"/>
    <property type="evidence" value="ECO:0007669"/>
    <property type="project" value="TreeGrafter"/>
</dbReference>
<accession>A0A433SDF4</accession>
<sequence length="243" mass="28067">MYTHTQYFSVNKHGRDFAVGDIHGCFTRLENALDTVNFNPKTDRLFCVGDLIDRGPESVLALEWLEKPWFHAIQGNHESMVIWAIRGKPNYFADHAAHGGKWLYDLSEKEQLQLQKAFEQLPIIIEVETREGPVGLAHADFPYDDWLQMEHRNIDSREAMFCQWSRERLSRHYTEPIRNIRAAIHGHTPVPTMCVLGNTYFIDTGGWLPDNGYFTLLELGTLKAYTGPSNLKEYNPSHSALWF</sequence>
<dbReference type="SUPFAM" id="SSF56300">
    <property type="entry name" value="Metallo-dependent phosphatases"/>
    <property type="match status" value="1"/>
</dbReference>
<reference evidence="2 3" key="1">
    <citation type="submission" date="2018-01" db="EMBL/GenBank/DDBJ databases">
        <title>Saezia sanguinis gen. nov., sp. nov., in the order Burkholderiales isolated from human blood.</title>
        <authorList>
            <person name="Medina-Pascual M.J."/>
            <person name="Valdezate S."/>
            <person name="Monzon S."/>
            <person name="Cuesta I."/>
            <person name="Carrasco G."/>
            <person name="Villalon P."/>
            <person name="Saez-Nieto J.A."/>
        </authorList>
    </citation>
    <scope>NUCLEOTIDE SEQUENCE [LARGE SCALE GENOMIC DNA]</scope>
    <source>
        <strain evidence="2 3">CNM695-12</strain>
    </source>
</reference>
<gene>
    <name evidence="2" type="primary">pphB</name>
    <name evidence="2" type="ORF">CUZ56_01558</name>
</gene>
<dbReference type="PANTHER" id="PTHR42850:SF8">
    <property type="entry name" value="SERINE_THREONINE-PROTEIN PHOSPHATASE 2"/>
    <property type="match status" value="1"/>
</dbReference>
<comment type="caution">
    <text evidence="2">The sequence shown here is derived from an EMBL/GenBank/DDBJ whole genome shotgun (WGS) entry which is preliminary data.</text>
</comment>
<dbReference type="AlphaFoldDB" id="A0A433SDF4"/>
<proteinExistence type="predicted"/>
<feature type="domain" description="Calcineurin-like phosphoesterase" evidence="1">
    <location>
        <begin position="18"/>
        <end position="191"/>
    </location>
</feature>
<dbReference type="Proteomes" id="UP000286947">
    <property type="component" value="Unassembled WGS sequence"/>
</dbReference>
<dbReference type="InterPro" id="IPR029052">
    <property type="entry name" value="Metallo-depent_PP-like"/>
</dbReference>
<organism evidence="2 3">
    <name type="scientific">Saezia sanguinis</name>
    <dbReference type="NCBI Taxonomy" id="1965230"/>
    <lineage>
        <taxon>Bacteria</taxon>
        <taxon>Pseudomonadati</taxon>
        <taxon>Pseudomonadota</taxon>
        <taxon>Betaproteobacteria</taxon>
        <taxon>Burkholderiales</taxon>
        <taxon>Saeziaceae</taxon>
        <taxon>Saezia</taxon>
    </lineage>
</organism>